<gene>
    <name evidence="1" type="ORF">GEZ98_08620</name>
</gene>
<dbReference type="RefSeq" id="WP_153220665.1">
    <property type="nucleotide sequence ID" value="NZ_WIJB01000009.1"/>
</dbReference>
<organism evidence="1 2">
    <name type="scientific">Streptococcus mitis</name>
    <dbReference type="NCBI Taxonomy" id="28037"/>
    <lineage>
        <taxon>Bacteria</taxon>
        <taxon>Bacillati</taxon>
        <taxon>Bacillota</taxon>
        <taxon>Bacilli</taxon>
        <taxon>Lactobacillales</taxon>
        <taxon>Streptococcaceae</taxon>
        <taxon>Streptococcus</taxon>
        <taxon>Streptococcus mitis group</taxon>
    </lineage>
</organism>
<reference evidence="1 2" key="1">
    <citation type="submission" date="2019-10" db="EMBL/GenBank/DDBJ databases">
        <title>Streptococcus mitis of the oral and urogenital tracts.</title>
        <authorList>
            <person name="Price T."/>
            <person name="Mores C.R."/>
            <person name="Putonti C."/>
            <person name="Wolfe A.J."/>
        </authorList>
    </citation>
    <scope>NUCLEOTIDE SEQUENCE [LARGE SCALE GENOMIC DNA]</scope>
    <source>
        <strain evidence="1 2">SM50</strain>
    </source>
</reference>
<name>A0A7X1US30_STRMT</name>
<comment type="caution">
    <text evidence="1">The sequence shown here is derived from an EMBL/GenBank/DDBJ whole genome shotgun (WGS) entry which is preliminary data.</text>
</comment>
<evidence type="ECO:0000313" key="1">
    <source>
        <dbReference type="EMBL" id="MQQ02931.1"/>
    </source>
</evidence>
<dbReference type="AlphaFoldDB" id="A0A7X1US30"/>
<dbReference type="EMBL" id="WIJB01000009">
    <property type="protein sequence ID" value="MQQ02931.1"/>
    <property type="molecule type" value="Genomic_DNA"/>
</dbReference>
<evidence type="ECO:0008006" key="3">
    <source>
        <dbReference type="Google" id="ProtNLM"/>
    </source>
</evidence>
<dbReference type="Proteomes" id="UP000432694">
    <property type="component" value="Unassembled WGS sequence"/>
</dbReference>
<sequence length="489" mass="56692">MEIKEKLLEIVNSNYRVPLVFYQLENLIITMLEDYAKQQGKKFLVTNQDSRKLYDGMLEDGIDNLNEKIAVDIKIFRRPSMLLHRVYDTVGRYSMKGPDFDTLLLIVANDVPPSILSRIEEEKENIKFDLIIWDINKLEDIFKQNEDLFNDLYSNLDTNLLKNTVNQALETSSDDVLRKREEHLKKLKIEYDKENLVLFLGAGASYDAKIATWDTLITDLLIELIDKELAENDIQMEDRYKEIIATELSKQNGASPLLQTRFIRTGMSKNFGELVRKILYKNSLNSSELLNQLGQLCIPSRGKVGVQAIVNYNFDDLIEKTLAALDIRYRSIYDEGMIPNSSELGIYHVHGFLPQETGDYDNLENTLLVFSEEGYHKLVLESYNWANITQINFLITHTCVFIGLSLTDPNLRRLLEIVAQKNINSDEQPKHYAILRRSTFANYQNIESIRSFEKVNQSLQEAYYRELGLNIIWVDDFKEIPNILKSIKS</sequence>
<proteinExistence type="predicted"/>
<accession>A0A7X1US30</accession>
<dbReference type="Pfam" id="PF13289">
    <property type="entry name" value="SIR2_2"/>
    <property type="match status" value="1"/>
</dbReference>
<evidence type="ECO:0000313" key="2">
    <source>
        <dbReference type="Proteomes" id="UP000432694"/>
    </source>
</evidence>
<protein>
    <recommendedName>
        <fullName evidence="3">SIR2-like domain-containing protein</fullName>
    </recommendedName>
</protein>